<dbReference type="Proteomes" id="UP000316628">
    <property type="component" value="Unassembled WGS sequence"/>
</dbReference>
<accession>A0A543JD99</accession>
<evidence type="ECO:0000313" key="4">
    <source>
        <dbReference type="Proteomes" id="UP000316628"/>
    </source>
</evidence>
<dbReference type="FunFam" id="3.20.20.30:FF:000002">
    <property type="entry name" value="LLM class flavin-dependent oxidoreductase"/>
    <property type="match status" value="1"/>
</dbReference>
<dbReference type="NCBIfam" id="TIGR03558">
    <property type="entry name" value="oxido_grp_1"/>
    <property type="match status" value="1"/>
</dbReference>
<evidence type="ECO:0000313" key="3">
    <source>
        <dbReference type="EMBL" id="TQM80761.1"/>
    </source>
</evidence>
<dbReference type="PANTHER" id="PTHR30137:SF6">
    <property type="entry name" value="LUCIFERASE-LIKE MONOOXYGENASE"/>
    <property type="match status" value="1"/>
</dbReference>
<dbReference type="PANTHER" id="PTHR30137">
    <property type="entry name" value="LUCIFERASE-LIKE MONOOXYGENASE"/>
    <property type="match status" value="1"/>
</dbReference>
<dbReference type="AlphaFoldDB" id="A0A543JD99"/>
<sequence>MSRLHDVPLSALDLATVTTATDARTALRHTRELAQHVERLGFTRFWLAEHHNMPGVASSSPAILIGHVADATTTLRVGSGGVMLPNHPPLVVAEQFGTLSALHPGRIDLGIGRAPGTDQRTARALRRTTGPLSVDDFPQQLSELTGYFNGTEELNAMPAEGNKPDLFLLGSSGYSAQVAGLLGLPFAFAHHFSAENTLPALALYRERFRPSERLAEPYALVCASVVVADTDEQALHIAGPGALAFVKLRSGRPGPLATSQEAADYPYTDVERLIFEDRLASQVIGSPRTVAAELERLLEDTVADELMVTTMVAEQSDRLRSYELLAELAGRSPVQGSSERVKTEVEV</sequence>
<dbReference type="GO" id="GO:0005829">
    <property type="term" value="C:cytosol"/>
    <property type="evidence" value="ECO:0007669"/>
    <property type="project" value="TreeGrafter"/>
</dbReference>
<evidence type="ECO:0000259" key="2">
    <source>
        <dbReference type="Pfam" id="PF00296"/>
    </source>
</evidence>
<evidence type="ECO:0000256" key="1">
    <source>
        <dbReference type="ARBA" id="ARBA00007789"/>
    </source>
</evidence>
<dbReference type="EMBL" id="VFPP01000001">
    <property type="protein sequence ID" value="TQM80761.1"/>
    <property type="molecule type" value="Genomic_DNA"/>
</dbReference>
<dbReference type="InterPro" id="IPR011251">
    <property type="entry name" value="Luciferase-like_dom"/>
</dbReference>
<dbReference type="InterPro" id="IPR036661">
    <property type="entry name" value="Luciferase-like_sf"/>
</dbReference>
<feature type="domain" description="Luciferase-like" evidence="2">
    <location>
        <begin position="15"/>
        <end position="304"/>
    </location>
</feature>
<dbReference type="CDD" id="cd00347">
    <property type="entry name" value="Flavin_utilizing_monoxygenases"/>
    <property type="match status" value="1"/>
</dbReference>
<dbReference type="InterPro" id="IPR050766">
    <property type="entry name" value="Bact_Lucif_Oxidored"/>
</dbReference>
<comment type="similarity">
    <text evidence="1">To bacterial alkanal monooxygenase alpha and beta chains.</text>
</comment>
<dbReference type="RefSeq" id="WP_141978815.1">
    <property type="nucleotide sequence ID" value="NZ_VFPP01000001.1"/>
</dbReference>
<organism evidence="3 4">
    <name type="scientific">Saccharothrix saharensis</name>
    <dbReference type="NCBI Taxonomy" id="571190"/>
    <lineage>
        <taxon>Bacteria</taxon>
        <taxon>Bacillati</taxon>
        <taxon>Actinomycetota</taxon>
        <taxon>Actinomycetes</taxon>
        <taxon>Pseudonocardiales</taxon>
        <taxon>Pseudonocardiaceae</taxon>
        <taxon>Saccharothrix</taxon>
    </lineage>
</organism>
<dbReference type="SUPFAM" id="SSF51679">
    <property type="entry name" value="Bacterial luciferase-like"/>
    <property type="match status" value="1"/>
</dbReference>
<name>A0A543JD99_9PSEU</name>
<protein>
    <submittedName>
        <fullName evidence="3">Luciferase family oxidoreductase group 1</fullName>
    </submittedName>
</protein>
<dbReference type="OrthoDB" id="9780518at2"/>
<proteinExistence type="predicted"/>
<comment type="caution">
    <text evidence="3">The sequence shown here is derived from an EMBL/GenBank/DDBJ whole genome shotgun (WGS) entry which is preliminary data.</text>
</comment>
<dbReference type="GO" id="GO:0016705">
    <property type="term" value="F:oxidoreductase activity, acting on paired donors, with incorporation or reduction of molecular oxygen"/>
    <property type="evidence" value="ECO:0007669"/>
    <property type="project" value="InterPro"/>
</dbReference>
<gene>
    <name evidence="3" type="ORF">FHX81_3109</name>
</gene>
<keyword evidence="4" id="KW-1185">Reference proteome</keyword>
<dbReference type="Pfam" id="PF00296">
    <property type="entry name" value="Bac_luciferase"/>
    <property type="match status" value="1"/>
</dbReference>
<dbReference type="InterPro" id="IPR019949">
    <property type="entry name" value="CmoO-like"/>
</dbReference>
<reference evidence="3 4" key="1">
    <citation type="submission" date="2019-06" db="EMBL/GenBank/DDBJ databases">
        <title>Sequencing the genomes of 1000 actinobacteria strains.</title>
        <authorList>
            <person name="Klenk H.-P."/>
        </authorList>
    </citation>
    <scope>NUCLEOTIDE SEQUENCE [LARGE SCALE GENOMIC DNA]</scope>
    <source>
        <strain evidence="3 4">DSM 45456</strain>
    </source>
</reference>
<dbReference type="Gene3D" id="3.20.20.30">
    <property type="entry name" value="Luciferase-like domain"/>
    <property type="match status" value="1"/>
</dbReference>